<evidence type="ECO:0000313" key="3">
    <source>
        <dbReference type="Proteomes" id="UP000545606"/>
    </source>
</evidence>
<organism evidence="2 3">
    <name type="scientific">Aquitalea aquatica</name>
    <dbReference type="NCBI Taxonomy" id="3044273"/>
    <lineage>
        <taxon>Bacteria</taxon>
        <taxon>Pseudomonadati</taxon>
        <taxon>Pseudomonadota</taxon>
        <taxon>Betaproteobacteria</taxon>
        <taxon>Neisseriales</taxon>
        <taxon>Chromobacteriaceae</taxon>
        <taxon>Aquitalea</taxon>
    </lineage>
</organism>
<dbReference type="RefSeq" id="WP_181835900.1">
    <property type="nucleotide sequence ID" value="NZ_JACERN010000026.1"/>
</dbReference>
<comment type="caution">
    <text evidence="2">The sequence shown here is derived from an EMBL/GenBank/DDBJ whole genome shotgun (WGS) entry which is preliminary data.</text>
</comment>
<keyword evidence="3" id="KW-1185">Reference proteome</keyword>
<feature type="chain" id="PRO_5032532425" description="Lipoprotein" evidence="1">
    <location>
        <begin position="22"/>
        <end position="147"/>
    </location>
</feature>
<gene>
    <name evidence="2" type="ORF">H2Z84_10210</name>
</gene>
<feature type="signal peptide" evidence="1">
    <location>
        <begin position="1"/>
        <end position="21"/>
    </location>
</feature>
<dbReference type="Proteomes" id="UP000545606">
    <property type="component" value="Unassembled WGS sequence"/>
</dbReference>
<evidence type="ECO:0008006" key="4">
    <source>
        <dbReference type="Google" id="ProtNLM"/>
    </source>
</evidence>
<accession>A0A838Y0T7</accession>
<name>A0A838Y0T7_9NEIS</name>
<proteinExistence type="predicted"/>
<sequence>MKKALSAMLFVVAAFVMTACATAPHQTPAQVAAQVCPQLQAVNAAVADTPGILAPADAANLAKAAPYVDKVCSAATSAPTKPDLKALASTAVPILLDVLGASGLPEIDKVRISFGVNLAKSLIAQQLAEEATEASAPVAAPPASAAQ</sequence>
<keyword evidence="1" id="KW-0732">Signal</keyword>
<reference evidence="2 3" key="1">
    <citation type="submission" date="2020-07" db="EMBL/GenBank/DDBJ databases">
        <title>Draft genome sequence of violacein-producing bacteria and related species.</title>
        <authorList>
            <person name="Wilson H.S."/>
            <person name="De Leon M.E."/>
        </authorList>
    </citation>
    <scope>NUCLEOTIDE SEQUENCE [LARGE SCALE GENOMIC DNA]</scope>
    <source>
        <strain evidence="2 3">HSC-21Su07</strain>
    </source>
</reference>
<dbReference type="AlphaFoldDB" id="A0A838Y0T7"/>
<dbReference type="PROSITE" id="PS51257">
    <property type="entry name" value="PROKAR_LIPOPROTEIN"/>
    <property type="match status" value="1"/>
</dbReference>
<dbReference type="EMBL" id="JACERN010000026">
    <property type="protein sequence ID" value="MBA4708753.1"/>
    <property type="molecule type" value="Genomic_DNA"/>
</dbReference>
<protein>
    <recommendedName>
        <fullName evidence="4">Lipoprotein</fullName>
    </recommendedName>
</protein>
<evidence type="ECO:0000256" key="1">
    <source>
        <dbReference type="SAM" id="SignalP"/>
    </source>
</evidence>
<evidence type="ECO:0000313" key="2">
    <source>
        <dbReference type="EMBL" id="MBA4708753.1"/>
    </source>
</evidence>